<evidence type="ECO:0000313" key="2">
    <source>
        <dbReference type="EMBL" id="SFK34128.1"/>
    </source>
</evidence>
<reference evidence="3" key="1">
    <citation type="submission" date="2016-10" db="EMBL/GenBank/DDBJ databases">
        <authorList>
            <person name="Varghese N."/>
            <person name="Submissions S."/>
        </authorList>
    </citation>
    <scope>NUCLEOTIDE SEQUENCE [LARGE SCALE GENOMIC DNA]</scope>
    <source>
        <strain evidence="3">CGMCC 1.3704</strain>
    </source>
</reference>
<protein>
    <submittedName>
        <fullName evidence="2">Uncharacterized protein</fullName>
    </submittedName>
</protein>
<gene>
    <name evidence="2" type="ORF">SAMN04487936_111125</name>
</gene>
<sequence length="51" mass="5385">MVIALLIMGVTVLLLSFFLAPFGTANALMVAAVLFVSAIVFSLVKSKKSIK</sequence>
<keyword evidence="1" id="KW-1133">Transmembrane helix</keyword>
<keyword evidence="3" id="KW-1185">Reference proteome</keyword>
<evidence type="ECO:0000256" key="1">
    <source>
        <dbReference type="SAM" id="Phobius"/>
    </source>
</evidence>
<dbReference type="RefSeq" id="WP_167360107.1">
    <property type="nucleotide sequence ID" value="NZ_FOSB01000011.1"/>
</dbReference>
<dbReference type="Proteomes" id="UP000183557">
    <property type="component" value="Unassembled WGS sequence"/>
</dbReference>
<organism evidence="2 3">
    <name type="scientific">Halobacillus dabanensis</name>
    <dbReference type="NCBI Taxonomy" id="240302"/>
    <lineage>
        <taxon>Bacteria</taxon>
        <taxon>Bacillati</taxon>
        <taxon>Bacillota</taxon>
        <taxon>Bacilli</taxon>
        <taxon>Bacillales</taxon>
        <taxon>Bacillaceae</taxon>
        <taxon>Halobacillus</taxon>
    </lineage>
</organism>
<accession>A0A1I3YQJ6</accession>
<proteinExistence type="predicted"/>
<evidence type="ECO:0000313" key="3">
    <source>
        <dbReference type="Proteomes" id="UP000183557"/>
    </source>
</evidence>
<dbReference type="AlphaFoldDB" id="A0A1I3YQJ6"/>
<feature type="transmembrane region" description="Helical" evidence="1">
    <location>
        <begin position="28"/>
        <end position="44"/>
    </location>
</feature>
<dbReference type="EMBL" id="FOSB01000011">
    <property type="protein sequence ID" value="SFK34128.1"/>
    <property type="molecule type" value="Genomic_DNA"/>
</dbReference>
<keyword evidence="1" id="KW-0472">Membrane</keyword>
<keyword evidence="1" id="KW-0812">Transmembrane</keyword>
<name>A0A1I3YQJ6_HALDA</name>